<reference evidence="5 6" key="1">
    <citation type="journal article" date="2024" name="BMC Genomics">
        <title>De novo assembly and annotation of Popillia japonica's genome with initial clues to its potential as an invasive pest.</title>
        <authorList>
            <person name="Cucini C."/>
            <person name="Boschi S."/>
            <person name="Funari R."/>
            <person name="Cardaioli E."/>
            <person name="Iannotti N."/>
            <person name="Marturano G."/>
            <person name="Paoli F."/>
            <person name="Bruttini M."/>
            <person name="Carapelli A."/>
            <person name="Frati F."/>
            <person name="Nardi F."/>
        </authorList>
    </citation>
    <scope>NUCLEOTIDE SEQUENCE [LARGE SCALE GENOMIC DNA]</scope>
    <source>
        <strain evidence="5">DMR45628</strain>
    </source>
</reference>
<feature type="compositionally biased region" description="Acidic residues" evidence="2">
    <location>
        <begin position="1857"/>
        <end position="1867"/>
    </location>
</feature>
<feature type="compositionally biased region" description="Basic and acidic residues" evidence="2">
    <location>
        <begin position="521"/>
        <end position="539"/>
    </location>
</feature>
<feature type="region of interest" description="Disordered" evidence="2">
    <location>
        <begin position="2118"/>
        <end position="2140"/>
    </location>
</feature>
<evidence type="ECO:0000313" key="6">
    <source>
        <dbReference type="Proteomes" id="UP001458880"/>
    </source>
</evidence>
<dbReference type="InterPro" id="IPR046460">
    <property type="entry name" value="UNC80_C"/>
</dbReference>
<dbReference type="Pfam" id="PF19424">
    <property type="entry name" value="UNC80"/>
    <property type="match status" value="1"/>
</dbReference>
<keyword evidence="1" id="KW-0175">Coiled coil</keyword>
<dbReference type="Pfam" id="PF20262">
    <property type="entry name" value="UNC80_C"/>
    <property type="match status" value="1"/>
</dbReference>
<proteinExistence type="predicted"/>
<dbReference type="GO" id="GO:0055080">
    <property type="term" value="P:monoatomic cation homeostasis"/>
    <property type="evidence" value="ECO:0007669"/>
    <property type="project" value="TreeGrafter"/>
</dbReference>
<feature type="region of interest" description="Disordered" evidence="2">
    <location>
        <begin position="1913"/>
        <end position="1956"/>
    </location>
</feature>
<feature type="region of interest" description="Disordered" evidence="2">
    <location>
        <begin position="1855"/>
        <end position="1893"/>
    </location>
</feature>
<comment type="caution">
    <text evidence="5">The sequence shown here is derived from an EMBL/GenBank/DDBJ whole genome shotgun (WGS) entry which is preliminary data.</text>
</comment>
<sequence length="2225" mass="251610">MDFGESSRESEFVILKERKLVSISPVYMGMQRLSFLLEACAPGTVPDAQLLASSLDLPHSAVVARAALLLECSYFVHCCNKGQWPTWMKLSFPMFRPSGPLPVRPGANSATRRSHVMQRTAGKMFYQWAEAIGNRLEEMLNEDKQLENSINSLVMDENKQRDLLTQDEEEDFLDEASINTYGASCPMALRLIACHLLMEVTSFLRETYQTLPKMSKMQGKDRPVPWEKLYKCDTNRRWSMALSSMGHSQASAQSLQSIAGDRDSTQTERKISFVLHEPDNESEGSSNTTITMQGEENKKMSQSRPPLLRRGPGIGTGGSFKRRSLKLRRGTKEGKEMEAEIFTGKLHEAVRRTDSIQSKRKVSSLSDRSDTSEPYIMGEISGEESPGILSDDQPPESPSDSNDTEDTSMPWLKVMVQLPNSMNFYCSHQNFCHPYCYRRIMRSCSRLIKAVRKVYGEEFGVLDDKLNMDFENKNQKRKKDKGQNRKVSDQTTSTISPIRRKDSVGKRDKIDKNLDGSQTGKLKDSTRDIADSDLDKDNVKSNSQSAPKDPPPILKYIKTQVKDAFHSPFAALLKGAVILSEEHFLDIMSVAWELLLEWNKEVVAAAASIFILAAVKCPQQVTELMQQGLMHPETTVRINSILRFQVLWKSRYQPWPRMEESAHLLFKVSPPGIEFTLPSPKIGIESLDVVDSPWKLLVKTKVEEVTINQERHRSLVTATKTRKKQQTELIKMALQAQDDKKREEREKFLITTVPITIQAAHEPSLNHVTEEHEEVTVTNDEEQLEGQPRNTAHSLQSAHSLFPSCLCSASVQIINLLDDAAVSADGCAVYEVAYQVIWCCLVEDCALFLRYVLEKLTREKQDQMFKILRHLIRFIPKLPQQAAFALYNYIIGYVMFYTRTPHEEGQKLIGTALSLLWMIVHSVHGIMFKDLKQILRKEQCDASILLTANVPSAKKIIVHGPQDPDAGAIPSQFPVQEDTQFCQILREALDFFGIDENRHKEYFLVDHKTHQIQNPASYVRDYYFFKRSQYPQLELVHMKPEDAFNALQKQELNHKFVEIGKVLLTWAILKNVDMVVQRVVFLHEELMKLPSFPRKALESDLDLYKGGDLGKMLLGLDVLHKFMWVRLIARMFEAMAGNFAYSGDIHLFLNVLNGAVILHSEDACILRYVMATYINAAFHFKNIFSTNGYLLIMPTLLKIYSNHQTNKLVTTTVEYAVKQFYLMNRKPFILQMFGSVSAMLDTDEEGTFGDAHKIQSSCLFNLLLSLETPSPDPLNIAELVKEDKPLKAIDFCYHDENEMVTILDCISLCVMVVSYSSESTRGYQMLIILEAIFPCYVQHIQLPTYNKEGKTEKEIIHQLAVAIKTLVNNSEALTKSYNGPYRSSPEHKGSSQRNYSRGPYSPGFDFEDESHSKFMSEHSRAKSMYEHDVEDSEVLRAEYRRPRDVLLSLVGEFMCRATTRLQELNKRNNYDGKTIELLDIRSHIRLADIAHSLLKVSPYDPESMGCRGLQHYMSYILPSIDWANDAMRPALVTILRRLDKVFQKISKKPSIRRNTDWDAAAGLLKGIYDTMMKYPYIMHWQHIKALINTVQTLIVSDCSCNEGVSSATAALMSQTPPPHFCSTVVRLIALQILNTQDMYTLEQVCGGSIFPSQEKTENIIMNLIMPLCLRVGSGRKDVSHMKQHDITFSLTLVLHAICPPSSKSATSTTQNLKTATEMRTGSLTFTGTRDTKSSAKINTSLYQVAFLALKIMAICFEGQLITDWTKIARAMRELGKRNEAAAFLWDFLDFVVTHRTPLFILMQPFIFQKLAQPPISDFERKMHSKIRDKIRGIGLPHPKSRGALLMELAHEMKELKEELEDTSEESTETAKKQESTQPTVQMTSEIDKGRSQRPSLIDFLTGGEIKHAAKTLQDHLQAKESSSSTSYGSTPNQANASISEGPEAGINETSAACGGPTACVSDRSRLSSGSDEHIVQMHKTESINSQQRAQKLRFVSSVEYRHSSGEKSMTPLSPGSPAEDSSGENPSNKSKLQRTTQRTARPQARKTFRLKKSRKNKVEISHIKLDNEDTFPFGVTQPMTPPITTTIHQSPPIPEPAQAPPQIADPHRLRISMRRPTIEGSWDEDSAVSQTSSTSGYRESYPVMHLKETLDSSPKAFPPLASPDLHDLPSTSSTTTNHFFQCDNSSPDCSLNENGERTALLRHTRTGSQHSLLMAFEQQDETTLI</sequence>
<dbReference type="PANTHER" id="PTHR31781:SF1">
    <property type="entry name" value="PROTEIN UNC-80 HOMOLOG"/>
    <property type="match status" value="1"/>
</dbReference>
<evidence type="ECO:0000256" key="2">
    <source>
        <dbReference type="SAM" id="MobiDB-lite"/>
    </source>
</evidence>
<dbReference type="GO" id="GO:0034703">
    <property type="term" value="C:cation channel complex"/>
    <property type="evidence" value="ECO:0007669"/>
    <property type="project" value="TreeGrafter"/>
</dbReference>
<dbReference type="GO" id="GO:0030424">
    <property type="term" value="C:axon"/>
    <property type="evidence" value="ECO:0007669"/>
    <property type="project" value="TreeGrafter"/>
</dbReference>
<gene>
    <name evidence="5" type="ORF">QE152_g28368</name>
</gene>
<feature type="compositionally biased region" description="Basic and acidic residues" evidence="2">
    <location>
        <begin position="499"/>
        <end position="514"/>
    </location>
</feature>
<evidence type="ECO:0000313" key="5">
    <source>
        <dbReference type="EMBL" id="KAK9704326.1"/>
    </source>
</evidence>
<organism evidence="5 6">
    <name type="scientific">Popillia japonica</name>
    <name type="common">Japanese beetle</name>
    <dbReference type="NCBI Taxonomy" id="7064"/>
    <lineage>
        <taxon>Eukaryota</taxon>
        <taxon>Metazoa</taxon>
        <taxon>Ecdysozoa</taxon>
        <taxon>Arthropoda</taxon>
        <taxon>Hexapoda</taxon>
        <taxon>Insecta</taxon>
        <taxon>Pterygota</taxon>
        <taxon>Neoptera</taxon>
        <taxon>Endopterygota</taxon>
        <taxon>Coleoptera</taxon>
        <taxon>Polyphaga</taxon>
        <taxon>Scarabaeiformia</taxon>
        <taxon>Scarabaeidae</taxon>
        <taxon>Rutelinae</taxon>
        <taxon>Popillia</taxon>
    </lineage>
</organism>
<feature type="region of interest" description="Disordered" evidence="2">
    <location>
        <begin position="278"/>
        <end position="323"/>
    </location>
</feature>
<feature type="domain" description="Protein UNC80 C-terminal" evidence="4">
    <location>
        <begin position="789"/>
        <end position="1859"/>
    </location>
</feature>
<dbReference type="GO" id="GO:0005261">
    <property type="term" value="F:monoatomic cation channel activity"/>
    <property type="evidence" value="ECO:0007669"/>
    <property type="project" value="TreeGrafter"/>
</dbReference>
<dbReference type="InterPro" id="IPR045852">
    <property type="entry name" value="UNC80_central"/>
</dbReference>
<evidence type="ECO:0000259" key="3">
    <source>
        <dbReference type="Pfam" id="PF19424"/>
    </source>
</evidence>
<feature type="domain" description="Protein UNC80 central region" evidence="3">
    <location>
        <begin position="16"/>
        <end position="774"/>
    </location>
</feature>
<feature type="region of interest" description="Disordered" evidence="2">
    <location>
        <begin position="1377"/>
        <end position="1402"/>
    </location>
</feature>
<feature type="coiled-coil region" evidence="1">
    <location>
        <begin position="129"/>
        <end position="156"/>
    </location>
</feature>
<name>A0AAW1JK40_POPJA</name>
<feature type="region of interest" description="Disordered" evidence="2">
    <location>
        <begin position="353"/>
        <end position="407"/>
    </location>
</feature>
<feature type="compositionally biased region" description="Low complexity" evidence="2">
    <location>
        <begin position="2033"/>
        <end position="2042"/>
    </location>
</feature>
<dbReference type="PANTHER" id="PTHR31781">
    <property type="entry name" value="UNC80"/>
    <property type="match status" value="1"/>
</dbReference>
<evidence type="ECO:0000256" key="1">
    <source>
        <dbReference type="SAM" id="Coils"/>
    </source>
</evidence>
<dbReference type="Proteomes" id="UP001458880">
    <property type="component" value="Unassembled WGS sequence"/>
</dbReference>
<feature type="region of interest" description="Disordered" evidence="2">
    <location>
        <begin position="472"/>
        <end position="553"/>
    </location>
</feature>
<protein>
    <submittedName>
        <fullName evidence="5">Protein UNC80 C-terminal region</fullName>
    </submittedName>
</protein>
<feature type="compositionally biased region" description="Low complexity" evidence="2">
    <location>
        <begin position="1921"/>
        <end position="1930"/>
    </location>
</feature>
<dbReference type="EMBL" id="JASPKY010000352">
    <property type="protein sequence ID" value="KAK9704326.1"/>
    <property type="molecule type" value="Genomic_DNA"/>
</dbReference>
<keyword evidence="6" id="KW-1185">Reference proteome</keyword>
<feature type="region of interest" description="Disordered" evidence="2">
    <location>
        <begin position="1998"/>
        <end position="2046"/>
    </location>
</feature>
<accession>A0AAW1JK40</accession>
<evidence type="ECO:0000259" key="4">
    <source>
        <dbReference type="Pfam" id="PF20262"/>
    </source>
</evidence>
<feature type="compositionally biased region" description="Polar residues" evidence="2">
    <location>
        <begin position="2127"/>
        <end position="2137"/>
    </location>
</feature>
<feature type="compositionally biased region" description="Polar residues" evidence="2">
    <location>
        <begin position="283"/>
        <end position="304"/>
    </location>
</feature>